<comment type="caution">
    <text evidence="1">The sequence shown here is derived from an EMBL/GenBank/DDBJ whole genome shotgun (WGS) entry which is preliminary data.</text>
</comment>
<evidence type="ECO:0000313" key="2">
    <source>
        <dbReference type="Proteomes" id="UP000789860"/>
    </source>
</evidence>
<dbReference type="Proteomes" id="UP000789860">
    <property type="component" value="Unassembled WGS sequence"/>
</dbReference>
<keyword evidence="2" id="KW-1185">Reference proteome</keyword>
<sequence>MSSNQQESDVILVQLLSFGFDEWICKKAITCNKTVEEAAEWILNSLDINSGVKPNSSSNTLVLRRSDSSESPAASMMIDAERSSSASSASTSKQTVISRYSTADDNSEYAKELKAKAAKAVEEAKKSKLLEREARRKTLLAIKEDRENLKIRKISHKIDGGSSASSSSYSAPPQKTEQSDSTLIQIRLSTGRAIRQKFLNTALVSDLFSWVVNNNEPSNKFHLVIPFPRKVFDDAEMSSTLADAGLIPNASD</sequence>
<dbReference type="EMBL" id="CAJVPM010003841">
    <property type="protein sequence ID" value="CAG8506353.1"/>
    <property type="molecule type" value="Genomic_DNA"/>
</dbReference>
<name>A0ACA9L2S7_9GLOM</name>
<reference evidence="1" key="1">
    <citation type="submission" date="2021-06" db="EMBL/GenBank/DDBJ databases">
        <authorList>
            <person name="Kallberg Y."/>
            <person name="Tangrot J."/>
            <person name="Rosling A."/>
        </authorList>
    </citation>
    <scope>NUCLEOTIDE SEQUENCE</scope>
    <source>
        <strain evidence="1">AU212A</strain>
    </source>
</reference>
<accession>A0ACA9L2S7</accession>
<evidence type="ECO:0000313" key="1">
    <source>
        <dbReference type="EMBL" id="CAG8506353.1"/>
    </source>
</evidence>
<organism evidence="1 2">
    <name type="scientific">Scutellospora calospora</name>
    <dbReference type="NCBI Taxonomy" id="85575"/>
    <lineage>
        <taxon>Eukaryota</taxon>
        <taxon>Fungi</taxon>
        <taxon>Fungi incertae sedis</taxon>
        <taxon>Mucoromycota</taxon>
        <taxon>Glomeromycotina</taxon>
        <taxon>Glomeromycetes</taxon>
        <taxon>Diversisporales</taxon>
        <taxon>Gigasporaceae</taxon>
        <taxon>Scutellospora</taxon>
    </lineage>
</organism>
<proteinExistence type="predicted"/>
<protein>
    <submittedName>
        <fullName evidence="1">3874_t:CDS:1</fullName>
    </submittedName>
</protein>
<gene>
    <name evidence="1" type="ORF">SCALOS_LOCUS3466</name>
</gene>